<dbReference type="InterPro" id="IPR019734">
    <property type="entry name" value="TPR_rpt"/>
</dbReference>
<reference evidence="2" key="1">
    <citation type="submission" date="2024-05" db="EMBL/GenBank/DDBJ databases">
        <title>Isolation and characterization of Sporomusa carbonis sp. nov., a carboxydotrophic hydrogenogen in the genus of Sporomusa isolated from a charcoal burning pile.</title>
        <authorList>
            <person name="Boeer T."/>
            <person name="Rosenbaum F."/>
            <person name="Eysell L."/>
            <person name="Mueller V."/>
            <person name="Daniel R."/>
            <person name="Poehlein A."/>
        </authorList>
    </citation>
    <scope>NUCLEOTIDE SEQUENCE [LARGE SCALE GENOMIC DNA]</scope>
    <source>
        <strain evidence="2">DSM 10669</strain>
    </source>
</reference>
<sequence length="486" mass="55729">MEKNITSKMYLDLGIRLTLRGDLENAVTAFGTAIKLNPKYAPAYNNLGLVLKKTKRLHEAEACFCRAIELKPNDTHAYNNLGLVLMDLGDLQKAEECFRRAIKLDPNQSAIYSNLGTVLEEINQFAEAEIAYRRAVELNPNYPEAHYNLGTFLRVNKQLDEAESCLRRAVELRSDYWEADLSLANLYLLQGIFSVGWGKFERLRQKRYEDTYFKIPSWHGENLTGRSILLYWEYGFGDTIQFVRYAQAVEKLAAKTDLWIQKPLGRLITAAYPNLTIYTGKCPQQEQYDYVCSLLSLPVIFNTCNETIPQAVPYRPASQTASLTWHNALGEIDKGNAYRVGVVWAGHPKHLNNSRRSIPFTIFNNLFSVSKVSWVSLQVGHRAEDLIGTSYNVIDFSRELVDFMETAGLIETLDLVITVDTSVAHMAGTMGKKTWVLLPFDPDWRWQLEREDSPWYPSMRLFRQRKSGDWQEVIERVKLALLDELV</sequence>
<feature type="repeat" description="TPR" evidence="1">
    <location>
        <begin position="75"/>
        <end position="108"/>
    </location>
</feature>
<dbReference type="PANTHER" id="PTHR44809">
    <property type="match status" value="1"/>
</dbReference>
<dbReference type="RefSeq" id="WP_373665372.1">
    <property type="nucleotide sequence ID" value="NZ_CP155573.1"/>
</dbReference>
<dbReference type="InterPro" id="IPR011990">
    <property type="entry name" value="TPR-like_helical_dom_sf"/>
</dbReference>
<evidence type="ECO:0000313" key="2">
    <source>
        <dbReference type="EMBL" id="XFO69322.1"/>
    </source>
</evidence>
<keyword evidence="3" id="KW-1185">Reference proteome</keyword>
<dbReference type="Pfam" id="PF13414">
    <property type="entry name" value="TPR_11"/>
    <property type="match status" value="1"/>
</dbReference>
<dbReference type="InterPro" id="IPR052943">
    <property type="entry name" value="TMTC_O-mannosyl-trnsfr"/>
</dbReference>
<dbReference type="EMBL" id="CP155573">
    <property type="protein sequence ID" value="XFO69322.1"/>
    <property type="molecule type" value="Genomic_DNA"/>
</dbReference>
<dbReference type="Pfam" id="PF13181">
    <property type="entry name" value="TPR_8"/>
    <property type="match status" value="1"/>
</dbReference>
<name>A0ABZ3IUI3_9FIRM</name>
<feature type="repeat" description="TPR" evidence="1">
    <location>
        <begin position="143"/>
        <end position="176"/>
    </location>
</feature>
<feature type="repeat" description="TPR" evidence="1">
    <location>
        <begin position="109"/>
        <end position="142"/>
    </location>
</feature>
<feature type="repeat" description="TPR" evidence="1">
    <location>
        <begin position="41"/>
        <end position="74"/>
    </location>
</feature>
<protein>
    <submittedName>
        <fullName evidence="2">Photosystem I assembly protein Ycf3</fullName>
    </submittedName>
</protein>
<evidence type="ECO:0000313" key="3">
    <source>
        <dbReference type="Proteomes" id="UP000216752"/>
    </source>
</evidence>
<evidence type="ECO:0000256" key="1">
    <source>
        <dbReference type="PROSITE-ProRule" id="PRU00339"/>
    </source>
</evidence>
<accession>A0ABZ3IUI3</accession>
<dbReference type="PROSITE" id="PS50005">
    <property type="entry name" value="TPR"/>
    <property type="match status" value="5"/>
</dbReference>
<gene>
    <name evidence="2" type="primary">ycf3_3</name>
    <name evidence="2" type="ORF">SPSIL_055540</name>
</gene>
<dbReference type="PROSITE" id="PS50293">
    <property type="entry name" value="TPR_REGION"/>
    <property type="match status" value="2"/>
</dbReference>
<dbReference type="PANTHER" id="PTHR44809:SF1">
    <property type="entry name" value="PROTEIN O-MANNOSYL-TRANSFERASE TMTC1"/>
    <property type="match status" value="1"/>
</dbReference>
<dbReference type="Gene3D" id="1.25.40.10">
    <property type="entry name" value="Tetratricopeptide repeat domain"/>
    <property type="match status" value="2"/>
</dbReference>
<dbReference type="SUPFAM" id="SSF53756">
    <property type="entry name" value="UDP-Glycosyltransferase/glycogen phosphorylase"/>
    <property type="match status" value="1"/>
</dbReference>
<keyword evidence="1" id="KW-0802">TPR repeat</keyword>
<feature type="repeat" description="TPR" evidence="1">
    <location>
        <begin position="7"/>
        <end position="40"/>
    </location>
</feature>
<proteinExistence type="predicted"/>
<dbReference type="Pfam" id="PF13424">
    <property type="entry name" value="TPR_12"/>
    <property type="match status" value="1"/>
</dbReference>
<dbReference type="Gene3D" id="3.40.50.2000">
    <property type="entry name" value="Glycogen Phosphorylase B"/>
    <property type="match status" value="1"/>
</dbReference>
<dbReference type="Proteomes" id="UP000216752">
    <property type="component" value="Chromosome"/>
</dbReference>
<dbReference type="SUPFAM" id="SSF48452">
    <property type="entry name" value="TPR-like"/>
    <property type="match status" value="1"/>
</dbReference>
<dbReference type="SMART" id="SM00028">
    <property type="entry name" value="TPR"/>
    <property type="match status" value="5"/>
</dbReference>
<organism evidence="2 3">
    <name type="scientific">Sporomusa silvacetica DSM 10669</name>
    <dbReference type="NCBI Taxonomy" id="1123289"/>
    <lineage>
        <taxon>Bacteria</taxon>
        <taxon>Bacillati</taxon>
        <taxon>Bacillota</taxon>
        <taxon>Negativicutes</taxon>
        <taxon>Selenomonadales</taxon>
        <taxon>Sporomusaceae</taxon>
        <taxon>Sporomusa</taxon>
    </lineage>
</organism>